<keyword evidence="2" id="KW-1185">Reference proteome</keyword>
<organism evidence="1 2">
    <name type="scientific">Corynebacterium phoceense</name>
    <dbReference type="NCBI Taxonomy" id="1686286"/>
    <lineage>
        <taxon>Bacteria</taxon>
        <taxon>Bacillati</taxon>
        <taxon>Actinomycetota</taxon>
        <taxon>Actinomycetes</taxon>
        <taxon>Mycobacteriales</taxon>
        <taxon>Corynebacteriaceae</taxon>
        <taxon>Corynebacterium</taxon>
    </lineage>
</organism>
<dbReference type="EMBL" id="VHIR01000010">
    <property type="protein sequence ID" value="TQE43242.1"/>
    <property type="molecule type" value="Genomic_DNA"/>
</dbReference>
<dbReference type="Proteomes" id="UP000318080">
    <property type="component" value="Unassembled WGS sequence"/>
</dbReference>
<proteinExistence type="predicted"/>
<evidence type="ECO:0000313" key="2">
    <source>
        <dbReference type="Proteomes" id="UP000318080"/>
    </source>
</evidence>
<gene>
    <name evidence="1" type="ORF">EJK80_07770</name>
</gene>
<protein>
    <submittedName>
        <fullName evidence="1">Uncharacterized protein</fullName>
    </submittedName>
</protein>
<dbReference type="RefSeq" id="WP_141628983.1">
    <property type="nucleotide sequence ID" value="NZ_VHIR01000010.1"/>
</dbReference>
<comment type="caution">
    <text evidence="1">The sequence shown here is derived from an EMBL/GenBank/DDBJ whole genome shotgun (WGS) entry which is preliminary data.</text>
</comment>
<dbReference type="AlphaFoldDB" id="A0A540R6D0"/>
<name>A0A540R6D0_9CORY</name>
<accession>A0A540R6D0</accession>
<evidence type="ECO:0000313" key="1">
    <source>
        <dbReference type="EMBL" id="TQE43242.1"/>
    </source>
</evidence>
<reference evidence="1 2" key="1">
    <citation type="submission" date="2019-06" db="EMBL/GenBank/DDBJ databases">
        <title>Draft genome of C. phoceense Strain 272.</title>
        <authorList>
            <person name="Pacheco L.G.C."/>
            <person name="Barberis C.M."/>
            <person name="Almuzara M.N."/>
            <person name="Traglia G.M."/>
            <person name="Santos C.S."/>
            <person name="Rocha D.J.P.G."/>
            <person name="Aguiar E.R.G.R."/>
            <person name="Vay C.A."/>
        </authorList>
    </citation>
    <scope>NUCLEOTIDE SEQUENCE [LARGE SCALE GENOMIC DNA]</scope>
    <source>
        <strain evidence="1 2">272</strain>
    </source>
</reference>
<sequence>MSSSTYTYLPNNPRGAVALADLDRRFNRLLPSTAPYRSVRHAALRAIDECVGAIVEEFALLGASDEEIAGYIAERGAQLAFTVECPDAHRADAVELLRVLSRDVRSIVSEHLRLRGHRHLQWTTEKYLFSSLRVTFAPPSSHPSPGTEETPKVRVTAQGVRIGGLCAGALPATGELHRIALPDSPLAYFPDAEDYIYRLALEGAWDDTYGSTLDYLGESRSAVELMLDSVKVIDSLIKEVARERNVSTLKKSVKRYLISQEAHIMVWTPRDSVVEVPDEDIETLFTFIAGTLEDICRTSLVIDDRTVGRSIFNLTSRLTAEGLEGVEVDIRVGTHAKWDLPDSQAFFRP</sequence>